<sequence>MGQNRDDLSKVLEKIVKEIYDVKESINELKKEPVESEENSEGSDKIYKDIINSLIKSNLELHAKISELIVVINGLSKDLKELLNIFKEAALFYIEGKPSLKSGNIEKKVEEMENLNKRILEALDNLRSEIEKLKEEKEKKEERTIRRPIPPPPIQGIKRIQ</sequence>
<comment type="caution">
    <text evidence="2">The sequence shown here is derived from an EMBL/GenBank/DDBJ whole genome shotgun (WGS) entry which is preliminary data.</text>
</comment>
<accession>A0A397WS35</accession>
<name>A0A397WS35_9ARCH</name>
<protein>
    <submittedName>
        <fullName evidence="2">Uncharacterized protein</fullName>
    </submittedName>
</protein>
<evidence type="ECO:0000313" key="3">
    <source>
        <dbReference type="Proteomes" id="UP000266622"/>
    </source>
</evidence>
<organism evidence="2 3">
    <name type="scientific">Candidatus Nanoclepta minutus</name>
    <dbReference type="NCBI Taxonomy" id="1940235"/>
    <lineage>
        <taxon>Archaea</taxon>
        <taxon>Nanobdellota</taxon>
        <taxon>Candidatus Nanoclepta</taxon>
    </lineage>
</organism>
<gene>
    <name evidence="2" type="ORF">BXU00_01735</name>
</gene>
<reference evidence="2 3" key="1">
    <citation type="journal article" date="2018" name="Syst. Appl. Microbiol.">
        <title>A new symbiotic nanoarchaeote (Candidatus Nanoclepta minutus) and its host (Zestosphaera tikiterensis gen. nov., sp. nov.) from a New Zealand hot spring.</title>
        <authorList>
            <person name="St John E."/>
            <person name="Liu Y."/>
            <person name="Podar M."/>
            <person name="Stott M.B."/>
            <person name="Meneghin J."/>
            <person name="Chen Z."/>
            <person name="Lagutin K."/>
            <person name="Mitchell K."/>
            <person name="Reysenbach A.L."/>
        </authorList>
    </citation>
    <scope>NUCLEOTIDE SEQUENCE [LARGE SCALE GENOMIC DNA]</scope>
    <source>
        <strain evidence="2">NZ3</strain>
    </source>
</reference>
<dbReference type="Proteomes" id="UP000266622">
    <property type="component" value="Unassembled WGS sequence"/>
</dbReference>
<dbReference type="EMBL" id="MWMI01000002">
    <property type="protein sequence ID" value="RIB35466.1"/>
    <property type="molecule type" value="Genomic_DNA"/>
</dbReference>
<feature type="region of interest" description="Disordered" evidence="1">
    <location>
        <begin position="134"/>
        <end position="161"/>
    </location>
</feature>
<evidence type="ECO:0000256" key="1">
    <source>
        <dbReference type="SAM" id="MobiDB-lite"/>
    </source>
</evidence>
<dbReference type="AlphaFoldDB" id="A0A397WS35"/>
<proteinExistence type="predicted"/>
<feature type="compositionally biased region" description="Basic and acidic residues" evidence="1">
    <location>
        <begin position="134"/>
        <end position="145"/>
    </location>
</feature>
<evidence type="ECO:0000313" key="2">
    <source>
        <dbReference type="EMBL" id="RIB35466.1"/>
    </source>
</evidence>